<dbReference type="InterPro" id="IPR020846">
    <property type="entry name" value="MFS_dom"/>
</dbReference>
<keyword evidence="12" id="KW-1185">Reference proteome</keyword>
<evidence type="ECO:0000256" key="3">
    <source>
        <dbReference type="ARBA" id="ARBA00022448"/>
    </source>
</evidence>
<dbReference type="PANTHER" id="PTHR43124:SF3">
    <property type="entry name" value="CHLORAMPHENICOL EFFLUX PUMP RV0191"/>
    <property type="match status" value="1"/>
</dbReference>
<feature type="transmembrane region" description="Helical" evidence="8">
    <location>
        <begin position="43"/>
        <end position="63"/>
    </location>
</feature>
<protein>
    <recommendedName>
        <fullName evidence="8">Bcr/CflA family efflux transporter</fullName>
    </recommendedName>
</protein>
<dbReference type="CDD" id="cd17320">
    <property type="entry name" value="MFS_MdfA_MDR_like"/>
    <property type="match status" value="1"/>
</dbReference>
<keyword evidence="3 8" id="KW-0813">Transport</keyword>
<reference evidence="11 12" key="1">
    <citation type="journal article" date="2021" name="Sci. Rep.">
        <title>The distribution of antibiotic resistance genes in chicken gut microbiota commensals.</title>
        <authorList>
            <person name="Juricova H."/>
            <person name="Matiasovicova J."/>
            <person name="Kubasova T."/>
            <person name="Cejkova D."/>
            <person name="Rychlik I."/>
        </authorList>
    </citation>
    <scope>NUCLEOTIDE SEQUENCE [LARGE SCALE GENOMIC DNA]</scope>
    <source>
        <strain evidence="11 12">An562</strain>
    </source>
</reference>
<comment type="caution">
    <text evidence="8">Lacks conserved residue(s) required for the propagation of feature annotation.</text>
</comment>
<dbReference type="PROSITE" id="PS50850">
    <property type="entry name" value="MFS"/>
    <property type="match status" value="1"/>
</dbReference>
<comment type="caution">
    <text evidence="11">The sequence shown here is derived from an EMBL/GenBank/DDBJ whole genome shotgun (WGS) entry which is preliminary data.</text>
</comment>
<dbReference type="Proteomes" id="UP000777002">
    <property type="component" value="Unassembled WGS sequence"/>
</dbReference>
<evidence type="ECO:0000256" key="8">
    <source>
        <dbReference type="RuleBase" id="RU365088"/>
    </source>
</evidence>
<dbReference type="InterPro" id="IPR050189">
    <property type="entry name" value="MFS_Efflux_Transporters"/>
</dbReference>
<dbReference type="InterPro" id="IPR005829">
    <property type="entry name" value="Sugar_transporter_CS"/>
</dbReference>
<dbReference type="PROSITE" id="PS00216">
    <property type="entry name" value="SUGAR_TRANSPORT_1"/>
    <property type="match status" value="1"/>
</dbReference>
<keyword evidence="5 8" id="KW-0812">Transmembrane</keyword>
<dbReference type="EMBL" id="JACJKX010000013">
    <property type="protein sequence ID" value="MBM6929069.1"/>
    <property type="molecule type" value="Genomic_DNA"/>
</dbReference>
<dbReference type="InterPro" id="IPR036259">
    <property type="entry name" value="MFS_trans_sf"/>
</dbReference>
<feature type="transmembrane region" description="Helical" evidence="8">
    <location>
        <begin position="371"/>
        <end position="390"/>
    </location>
</feature>
<evidence type="ECO:0000256" key="4">
    <source>
        <dbReference type="ARBA" id="ARBA00022475"/>
    </source>
</evidence>
<feature type="transmembrane region" description="Helical" evidence="8">
    <location>
        <begin position="279"/>
        <end position="301"/>
    </location>
</feature>
<feature type="transmembrane region" description="Helical" evidence="8">
    <location>
        <begin position="100"/>
        <end position="121"/>
    </location>
</feature>
<feature type="transmembrane region" description="Helical" evidence="8">
    <location>
        <begin position="211"/>
        <end position="232"/>
    </location>
</feature>
<feature type="signal peptide" evidence="9">
    <location>
        <begin position="1"/>
        <end position="24"/>
    </location>
</feature>
<feature type="domain" description="Major facilitator superfamily (MFS) profile" evidence="10">
    <location>
        <begin position="9"/>
        <end position="397"/>
    </location>
</feature>
<keyword evidence="8" id="KW-0997">Cell inner membrane</keyword>
<dbReference type="NCBIfam" id="TIGR00710">
    <property type="entry name" value="efflux_Bcr_CflA"/>
    <property type="match status" value="1"/>
</dbReference>
<dbReference type="Gene3D" id="1.20.1720.10">
    <property type="entry name" value="Multidrug resistance protein D"/>
    <property type="match status" value="1"/>
</dbReference>
<evidence type="ECO:0000256" key="6">
    <source>
        <dbReference type="ARBA" id="ARBA00022989"/>
    </source>
</evidence>
<evidence type="ECO:0000256" key="5">
    <source>
        <dbReference type="ARBA" id="ARBA00022692"/>
    </source>
</evidence>
<dbReference type="Pfam" id="PF07690">
    <property type="entry name" value="MFS_1"/>
    <property type="match status" value="1"/>
</dbReference>
<feature type="chain" id="PRO_5046777478" description="Bcr/CflA family efflux transporter" evidence="9">
    <location>
        <begin position="25"/>
        <end position="406"/>
    </location>
</feature>
<gene>
    <name evidence="11" type="ORF">H5985_07300</name>
</gene>
<dbReference type="InterPro" id="IPR004812">
    <property type="entry name" value="Efflux_drug-R_Bcr/CmlA"/>
</dbReference>
<evidence type="ECO:0000256" key="9">
    <source>
        <dbReference type="SAM" id="SignalP"/>
    </source>
</evidence>
<dbReference type="SUPFAM" id="SSF103473">
    <property type="entry name" value="MFS general substrate transporter"/>
    <property type="match status" value="1"/>
</dbReference>
<evidence type="ECO:0000313" key="12">
    <source>
        <dbReference type="Proteomes" id="UP000777002"/>
    </source>
</evidence>
<proteinExistence type="inferred from homology"/>
<evidence type="ECO:0000313" key="11">
    <source>
        <dbReference type="EMBL" id="MBM6929069.1"/>
    </source>
</evidence>
<evidence type="ECO:0000256" key="2">
    <source>
        <dbReference type="ARBA" id="ARBA00006236"/>
    </source>
</evidence>
<accession>A0ABS2GUK8</accession>
<evidence type="ECO:0000256" key="7">
    <source>
        <dbReference type="ARBA" id="ARBA00023136"/>
    </source>
</evidence>
<feature type="transmembrane region" description="Helical" evidence="8">
    <location>
        <begin position="75"/>
        <end position="94"/>
    </location>
</feature>
<sequence>MLFSVPKSLAFLLAMCSMVGPLSANTYMPGLGMIAEEYGVGEVAAYQTLSSYLICFALSSLFVGAISDSLGRRSVMMGGLLSYALSCMICAFSPNYESFLVGRILMGLFASTGTVLAMAVTRDLFSGRQAQELTSLIAVIFALAPAFAPIIGGWLVVLFGWRSVFFFLAGFAFLMALATFFLLKETHPEDKRTAFHFVPLVTTYAHSFKNVAFTAGVFCNGFVFMGSILFSAGAPDYVENVMGMGVTDFGYLMLPLIGFSVTGSIFCTKIAARLGEVKAMWLQIALMYIAGIAGVVMNYIWHVPYPLCLFAVIVYSTAMSVIRPIMTVYNLDYFPQNRGMAASIQQFFQTSAFAICAALWVPVVMGQAWKYDAVLLFCGVMVSVTWIIVLKTRPRCLPKGFQSENC</sequence>
<name>A0ABS2GUK8_9BURK</name>
<feature type="transmembrane region" description="Helical" evidence="8">
    <location>
        <begin position="133"/>
        <end position="157"/>
    </location>
</feature>
<keyword evidence="9" id="KW-0732">Signal</keyword>
<organism evidence="11 12">
    <name type="scientific">Parasutterella secunda</name>
    <dbReference type="NCBI Taxonomy" id="626947"/>
    <lineage>
        <taxon>Bacteria</taxon>
        <taxon>Pseudomonadati</taxon>
        <taxon>Pseudomonadota</taxon>
        <taxon>Betaproteobacteria</taxon>
        <taxon>Burkholderiales</taxon>
        <taxon>Sutterellaceae</taxon>
        <taxon>Parasutterella</taxon>
    </lineage>
</organism>
<dbReference type="RefSeq" id="WP_205050657.1">
    <property type="nucleotide sequence ID" value="NZ_JACJKX010000013.1"/>
</dbReference>
<feature type="transmembrane region" description="Helical" evidence="8">
    <location>
        <begin position="163"/>
        <end position="183"/>
    </location>
</feature>
<keyword evidence="7 8" id="KW-0472">Membrane</keyword>
<keyword evidence="4" id="KW-1003">Cell membrane</keyword>
<feature type="transmembrane region" description="Helical" evidence="8">
    <location>
        <begin position="252"/>
        <end position="272"/>
    </location>
</feature>
<dbReference type="PANTHER" id="PTHR43124">
    <property type="entry name" value="PURINE EFFLUX PUMP PBUE"/>
    <property type="match status" value="1"/>
</dbReference>
<keyword evidence="6 8" id="KW-1133">Transmembrane helix</keyword>
<feature type="transmembrane region" description="Helical" evidence="8">
    <location>
        <begin position="347"/>
        <end position="365"/>
    </location>
</feature>
<feature type="transmembrane region" description="Helical" evidence="8">
    <location>
        <begin position="307"/>
        <end position="326"/>
    </location>
</feature>
<comment type="subcellular location">
    <subcellularLocation>
        <location evidence="8">Cell inner membrane</location>
        <topology evidence="8">Multi-pass membrane protein</topology>
    </subcellularLocation>
    <subcellularLocation>
        <location evidence="1">Cell membrane</location>
        <topology evidence="1">Multi-pass membrane protein</topology>
    </subcellularLocation>
</comment>
<evidence type="ECO:0000256" key="1">
    <source>
        <dbReference type="ARBA" id="ARBA00004651"/>
    </source>
</evidence>
<comment type="similarity">
    <text evidence="2 8">Belongs to the major facilitator superfamily. Bcr/CmlA family.</text>
</comment>
<evidence type="ECO:0000259" key="10">
    <source>
        <dbReference type="PROSITE" id="PS50850"/>
    </source>
</evidence>
<dbReference type="InterPro" id="IPR011701">
    <property type="entry name" value="MFS"/>
</dbReference>